<dbReference type="RefSeq" id="WP_307338835.1">
    <property type="nucleotide sequence ID" value="NZ_JAUSUD010000004.1"/>
</dbReference>
<evidence type="ECO:0000313" key="1">
    <source>
        <dbReference type="EMBL" id="MDQ0230072.1"/>
    </source>
</evidence>
<evidence type="ECO:0000313" key="2">
    <source>
        <dbReference type="Proteomes" id="UP001234495"/>
    </source>
</evidence>
<dbReference type="Proteomes" id="UP001234495">
    <property type="component" value="Unassembled WGS sequence"/>
</dbReference>
<proteinExistence type="predicted"/>
<reference evidence="1 2" key="1">
    <citation type="submission" date="2023-07" db="EMBL/GenBank/DDBJ databases">
        <title>Genomic Encyclopedia of Type Strains, Phase IV (KMG-IV): sequencing the most valuable type-strain genomes for metagenomic binning, comparative biology and taxonomic classification.</title>
        <authorList>
            <person name="Goeker M."/>
        </authorList>
    </citation>
    <scope>NUCLEOTIDE SEQUENCE [LARGE SCALE GENOMIC DNA]</scope>
    <source>
        <strain evidence="1 2">DSM 29005</strain>
    </source>
</reference>
<dbReference type="Pfam" id="PF11121">
    <property type="entry name" value="DUF2639"/>
    <property type="match status" value="1"/>
</dbReference>
<gene>
    <name evidence="1" type="ORF">J2S19_001324</name>
</gene>
<dbReference type="InterPro" id="IPR022580">
    <property type="entry name" value="DUF2639"/>
</dbReference>
<accession>A0ABT9ZCV5</accession>
<dbReference type="EMBL" id="JAUSUD010000004">
    <property type="protein sequence ID" value="MDQ0230072.1"/>
    <property type="molecule type" value="Genomic_DNA"/>
</dbReference>
<evidence type="ECO:0008006" key="3">
    <source>
        <dbReference type="Google" id="ProtNLM"/>
    </source>
</evidence>
<protein>
    <recommendedName>
        <fullName evidence="3">DUF2639 domain-containing protein</fullName>
    </recommendedName>
</protein>
<organism evidence="1 2">
    <name type="scientific">Metabacillus malikii</name>
    <dbReference type="NCBI Taxonomy" id="1504265"/>
    <lineage>
        <taxon>Bacteria</taxon>
        <taxon>Bacillati</taxon>
        <taxon>Bacillota</taxon>
        <taxon>Bacilli</taxon>
        <taxon>Bacillales</taxon>
        <taxon>Bacillaceae</taxon>
        <taxon>Metabacillus</taxon>
    </lineage>
</organism>
<keyword evidence="2" id="KW-1185">Reference proteome</keyword>
<comment type="caution">
    <text evidence="1">The sequence shown here is derived from an EMBL/GenBank/DDBJ whole genome shotgun (WGS) entry which is preliminary data.</text>
</comment>
<name>A0ABT9ZCV5_9BACI</name>
<sequence>MAYPGSKGWFVQQLKANGISRHPSEKRKIELYKSYILRGLYHEYVLKKKR</sequence>